<dbReference type="FunFam" id="3.40.50.300:FF:000983">
    <property type="entry name" value="Rho family GTPase"/>
    <property type="match status" value="1"/>
</dbReference>
<dbReference type="SMART" id="SM00173">
    <property type="entry name" value="RAS"/>
    <property type="match status" value="1"/>
</dbReference>
<keyword evidence="3" id="KW-1003">Cell membrane</keyword>
<evidence type="ECO:0000256" key="9">
    <source>
        <dbReference type="ARBA" id="ARBA00023289"/>
    </source>
</evidence>
<keyword evidence="6" id="KW-0342">GTP-binding</keyword>
<evidence type="ECO:0000256" key="3">
    <source>
        <dbReference type="ARBA" id="ARBA00022475"/>
    </source>
</evidence>
<dbReference type="PROSITE" id="PS51421">
    <property type="entry name" value="RAS"/>
    <property type="match status" value="1"/>
</dbReference>
<evidence type="ECO:0000256" key="10">
    <source>
        <dbReference type="ARBA" id="ARBA00067969"/>
    </source>
</evidence>
<dbReference type="PRINTS" id="PR00449">
    <property type="entry name" value="RASTRNSFRMNG"/>
</dbReference>
<keyword evidence="12" id="KW-1185">Reference proteome</keyword>
<dbReference type="NCBIfam" id="TIGR00231">
    <property type="entry name" value="small_GTP"/>
    <property type="match status" value="1"/>
</dbReference>
<dbReference type="GO" id="GO:0007264">
    <property type="term" value="P:small GTPase-mediated signal transduction"/>
    <property type="evidence" value="ECO:0007669"/>
    <property type="project" value="InterPro"/>
</dbReference>
<keyword evidence="8" id="KW-0449">Lipoprotein</keyword>
<dbReference type="InterPro" id="IPR003578">
    <property type="entry name" value="Small_GTPase_Rho"/>
</dbReference>
<evidence type="ECO:0000256" key="1">
    <source>
        <dbReference type="ARBA" id="ARBA00004342"/>
    </source>
</evidence>
<sequence length="274" mass="30726">MNRNPLESSPKTNFGTLISSEHPVGYGSSSTDRQDLASPFAATRPDIITYERSKRDKATPDYLVKIVVVGDGAAGKTCLLISYTQGRFPEDYVPTIFENYVTKIEGPHNKVIELALWDTAGQEEYSRLRPLSYGDVNIVMICYASNNKVSLQNAEELWYPEVRHFCPNAPRMLVGLKSDLYLGDNNQTLIDTKVADEVAKRIGAFVHVQCSSKTRQNLTHVFDTAIHTAMHQVIERKQSMGNKPHGKMLSLFGKSTDHTSDYPGKDKRRKCVIL</sequence>
<dbReference type="PROSITE" id="PS51420">
    <property type="entry name" value="RHO"/>
    <property type="match status" value="1"/>
</dbReference>
<dbReference type="SMART" id="SM00174">
    <property type="entry name" value="RHO"/>
    <property type="match status" value="1"/>
</dbReference>
<dbReference type="InterPro" id="IPR001806">
    <property type="entry name" value="Small_GTPase"/>
</dbReference>
<evidence type="ECO:0000313" key="12">
    <source>
        <dbReference type="Proteomes" id="UP000243052"/>
    </source>
</evidence>
<dbReference type="AlphaFoldDB" id="A0A125RE13"/>
<dbReference type="GeneID" id="28722598"/>
<organism evidence="11 12">
    <name type="scientific">Eremothecium sinecaudum</name>
    <dbReference type="NCBI Taxonomy" id="45286"/>
    <lineage>
        <taxon>Eukaryota</taxon>
        <taxon>Fungi</taxon>
        <taxon>Dikarya</taxon>
        <taxon>Ascomycota</taxon>
        <taxon>Saccharomycotina</taxon>
        <taxon>Saccharomycetes</taxon>
        <taxon>Saccharomycetales</taxon>
        <taxon>Saccharomycetaceae</taxon>
        <taxon>Eremothecium</taxon>
    </lineage>
</organism>
<dbReference type="GO" id="GO:0003924">
    <property type="term" value="F:GTPase activity"/>
    <property type="evidence" value="ECO:0007669"/>
    <property type="project" value="InterPro"/>
</dbReference>
<evidence type="ECO:0000256" key="7">
    <source>
        <dbReference type="ARBA" id="ARBA00023136"/>
    </source>
</evidence>
<protein>
    <recommendedName>
        <fullName evidence="10">GTP-binding protein RHO4</fullName>
    </recommendedName>
</protein>
<comment type="similarity">
    <text evidence="2">Belongs to the small GTPase superfamily. Rho family.</text>
</comment>
<dbReference type="GO" id="GO:0005886">
    <property type="term" value="C:plasma membrane"/>
    <property type="evidence" value="ECO:0007669"/>
    <property type="project" value="UniProtKB-SubCell"/>
</dbReference>
<dbReference type="Proteomes" id="UP000243052">
    <property type="component" value="Chromosome ii"/>
</dbReference>
<reference evidence="11 12" key="1">
    <citation type="submission" date="2016-01" db="EMBL/GenBank/DDBJ databases">
        <title>Genome sequence of the yeast Holleya sinecauda.</title>
        <authorList>
            <person name="Dietrich F.S."/>
        </authorList>
    </citation>
    <scope>NUCLEOTIDE SEQUENCE [LARGE SCALE GENOMIC DNA]</scope>
    <source>
        <strain evidence="11 12">ATCC 58844</strain>
    </source>
</reference>
<dbReference type="Pfam" id="PF00071">
    <property type="entry name" value="Ras"/>
    <property type="match status" value="1"/>
</dbReference>
<evidence type="ECO:0000256" key="2">
    <source>
        <dbReference type="ARBA" id="ARBA00010142"/>
    </source>
</evidence>
<dbReference type="InterPro" id="IPR027417">
    <property type="entry name" value="P-loop_NTPase"/>
</dbReference>
<dbReference type="PROSITE" id="PS51419">
    <property type="entry name" value="RAB"/>
    <property type="match status" value="1"/>
</dbReference>
<dbReference type="PANTHER" id="PTHR24072">
    <property type="entry name" value="RHO FAMILY GTPASE"/>
    <property type="match status" value="1"/>
</dbReference>
<name>A0A125RE13_9SACH</name>
<evidence type="ECO:0000256" key="4">
    <source>
        <dbReference type="ARBA" id="ARBA00022481"/>
    </source>
</evidence>
<gene>
    <name evidence="11" type="ORF">AW171_hschr2943</name>
</gene>
<evidence type="ECO:0000256" key="8">
    <source>
        <dbReference type="ARBA" id="ARBA00023288"/>
    </source>
</evidence>
<evidence type="ECO:0000256" key="6">
    <source>
        <dbReference type="ARBA" id="ARBA00023134"/>
    </source>
</evidence>
<evidence type="ECO:0000256" key="5">
    <source>
        <dbReference type="ARBA" id="ARBA00022741"/>
    </source>
</evidence>
<comment type="subcellular location">
    <subcellularLocation>
        <location evidence="1">Cell membrane</location>
        <topology evidence="1">Lipid-anchor</topology>
        <orientation evidence="1">Cytoplasmic side</orientation>
    </subcellularLocation>
</comment>
<dbReference type="Gene3D" id="3.40.50.300">
    <property type="entry name" value="P-loop containing nucleotide triphosphate hydrolases"/>
    <property type="match status" value="1"/>
</dbReference>
<keyword evidence="9" id="KW-0636">Prenylation</keyword>
<accession>A0A125RE13</accession>
<dbReference type="GO" id="GO:0005525">
    <property type="term" value="F:GTP binding"/>
    <property type="evidence" value="ECO:0007669"/>
    <property type="project" value="UniProtKB-KW"/>
</dbReference>
<dbReference type="STRING" id="45286.A0A125RE13"/>
<dbReference type="OrthoDB" id="4031310at2759"/>
<proteinExistence type="inferred from homology"/>
<keyword evidence="7" id="KW-0472">Membrane</keyword>
<dbReference type="RefSeq" id="XP_017986127.1">
    <property type="nucleotide sequence ID" value="XM_018130638.1"/>
</dbReference>
<keyword evidence="5" id="KW-0547">Nucleotide-binding</keyword>
<keyword evidence="4" id="KW-0488">Methylation</keyword>
<dbReference type="SUPFAM" id="SSF52540">
    <property type="entry name" value="P-loop containing nucleoside triphosphate hydrolases"/>
    <property type="match status" value="1"/>
</dbReference>
<dbReference type="SMART" id="SM00175">
    <property type="entry name" value="RAB"/>
    <property type="match status" value="1"/>
</dbReference>
<dbReference type="InterPro" id="IPR005225">
    <property type="entry name" value="Small_GTP-bd"/>
</dbReference>
<dbReference type="EMBL" id="CP014242">
    <property type="protein sequence ID" value="AMD19131.1"/>
    <property type="molecule type" value="Genomic_DNA"/>
</dbReference>
<evidence type="ECO:0000313" key="11">
    <source>
        <dbReference type="EMBL" id="AMD19131.1"/>
    </source>
</evidence>